<proteinExistence type="predicted"/>
<dbReference type="Proteomes" id="UP000716291">
    <property type="component" value="Unassembled WGS sequence"/>
</dbReference>
<organism evidence="2 3">
    <name type="scientific">Rhizopus oryzae</name>
    <name type="common">Mucormycosis agent</name>
    <name type="synonym">Rhizopus arrhizus var. delemar</name>
    <dbReference type="NCBI Taxonomy" id="64495"/>
    <lineage>
        <taxon>Eukaryota</taxon>
        <taxon>Fungi</taxon>
        <taxon>Fungi incertae sedis</taxon>
        <taxon>Mucoromycota</taxon>
        <taxon>Mucoromycotina</taxon>
        <taxon>Mucoromycetes</taxon>
        <taxon>Mucorales</taxon>
        <taxon>Mucorineae</taxon>
        <taxon>Rhizopodaceae</taxon>
        <taxon>Rhizopus</taxon>
    </lineage>
</organism>
<dbReference type="AlphaFoldDB" id="A0A9P7BMZ9"/>
<feature type="transmembrane region" description="Helical" evidence="1">
    <location>
        <begin position="138"/>
        <end position="163"/>
    </location>
</feature>
<accession>A0A9P7BMZ9</accession>
<keyword evidence="3" id="KW-1185">Reference proteome</keyword>
<protein>
    <recommendedName>
        <fullName evidence="4">Transposase domain-containing protein</fullName>
    </recommendedName>
</protein>
<dbReference type="PANTHER" id="PTHR46579">
    <property type="entry name" value="F5/8 TYPE C DOMAIN-CONTAINING PROTEIN-RELATED"/>
    <property type="match status" value="1"/>
</dbReference>
<name>A0A9P7BMZ9_RHIOR</name>
<evidence type="ECO:0000256" key="1">
    <source>
        <dbReference type="SAM" id="Phobius"/>
    </source>
</evidence>
<evidence type="ECO:0000313" key="3">
    <source>
        <dbReference type="Proteomes" id="UP000716291"/>
    </source>
</evidence>
<sequence length="873" mass="100906">MPKITHKHKYYCWCPEICSKPGTSAEAEYISYGIFTSKADYMVHQSLLHSLREQQASHINEDVDMSLSSDIQKNTITNTDNMSISSGNNDDLLPIPVAEIDDEQLEANLNGNTHLNEFDIPPPPDTLNRNRARFNSQIHIFVACFVLVFGTQFLVQISIHILIEFVNLLFQAYDINFQLPRSFSTLESWTGYDTSTSSVTKYIICTRCHHLYPMTRNSAIPNNCTNVTCHRNTRCGQPLFHFSQDHTRHRPLKVFSYNSIRASILEMFRRPNFEQQIEHWRLQCDTNQDSNRIYQDIYDGAMWTDIKDGEGISFSFMPRTILFTLNVDWFNPFASHSSSTYSTGAMYLIINNLPQDIRYHPENVILLGVLPDRKEPKASQINNYLKLMVDELIELYNGMWCRTYSSRDQVVLIRVALLNIACDTPAARKVSGFTSHSSAFACHKCDHRFPYNNVERYQDLSDFTPFARRTKKKKLEHGDPFHTLFLGTAATMIDIWIEHNYFGTQAYGQMQAKAEAVIITPGYEDILKNVAARFAFMKGDQWKTWCLIYSPYLLKGVIPRSDYTNWLRFVSACRLVVKPSITLSEAKQAHDLFIEFGKGCASLYGSEVVTPNMHFHTHLLETIEDFSNIYYFWLYPFERYNKLLKNINTNCKDSFEVTFMDTFLKRRNSLSFIESLYSSIDTQRLPNTYFDFLSQIAGYSNKDSKTLSNIQLYQDMTSFYQLSSEEYQQTVTGAETIPLIEILAGQVYRSARPHTSSGSYISAFFKESTTENVSSYPGQVQYFFEHTPLIDGQPVVHTFAFVRWFKNIGNTGQTFSDAGLEFWNEDFEDLDELAILPVQRIYDHVAIVKYKSFSSRARTNKTLVFPLEKKVYL</sequence>
<evidence type="ECO:0008006" key="4">
    <source>
        <dbReference type="Google" id="ProtNLM"/>
    </source>
</evidence>
<comment type="caution">
    <text evidence="2">The sequence shown here is derived from an EMBL/GenBank/DDBJ whole genome shotgun (WGS) entry which is preliminary data.</text>
</comment>
<gene>
    <name evidence="2" type="ORF">G6F64_010578</name>
</gene>
<dbReference type="EMBL" id="JAANQT010002234">
    <property type="protein sequence ID" value="KAG1302853.1"/>
    <property type="molecule type" value="Genomic_DNA"/>
</dbReference>
<dbReference type="InterPro" id="IPR004242">
    <property type="entry name" value="Transposase_21"/>
</dbReference>
<dbReference type="Pfam" id="PF02992">
    <property type="entry name" value="Transposase_21"/>
    <property type="match status" value="1"/>
</dbReference>
<keyword evidence="1" id="KW-1133">Transmembrane helix</keyword>
<dbReference type="PANTHER" id="PTHR46579:SF2">
    <property type="entry name" value="C2H2-TYPE DOMAIN-CONTAINING PROTEIN"/>
    <property type="match status" value="1"/>
</dbReference>
<evidence type="ECO:0000313" key="2">
    <source>
        <dbReference type="EMBL" id="KAG1302853.1"/>
    </source>
</evidence>
<reference evidence="2" key="1">
    <citation type="journal article" date="2020" name="Microb. Genom.">
        <title>Genetic diversity of clinical and environmental Mucorales isolates obtained from an investigation of mucormycosis cases among solid organ transplant recipients.</title>
        <authorList>
            <person name="Nguyen M.H."/>
            <person name="Kaul D."/>
            <person name="Muto C."/>
            <person name="Cheng S.J."/>
            <person name="Richter R.A."/>
            <person name="Bruno V.M."/>
            <person name="Liu G."/>
            <person name="Beyhan S."/>
            <person name="Sundermann A.J."/>
            <person name="Mounaud S."/>
            <person name="Pasculle A.W."/>
            <person name="Nierman W.C."/>
            <person name="Driscoll E."/>
            <person name="Cumbie R."/>
            <person name="Clancy C.J."/>
            <person name="Dupont C.L."/>
        </authorList>
    </citation>
    <scope>NUCLEOTIDE SEQUENCE</scope>
    <source>
        <strain evidence="2">GL11</strain>
    </source>
</reference>
<keyword evidence="1" id="KW-0472">Membrane</keyword>
<keyword evidence="1" id="KW-0812">Transmembrane</keyword>